<organism evidence="2">
    <name type="scientific">Cladocopium goreaui</name>
    <dbReference type="NCBI Taxonomy" id="2562237"/>
    <lineage>
        <taxon>Eukaryota</taxon>
        <taxon>Sar</taxon>
        <taxon>Alveolata</taxon>
        <taxon>Dinophyceae</taxon>
        <taxon>Suessiales</taxon>
        <taxon>Symbiodiniaceae</taxon>
        <taxon>Cladocopium</taxon>
    </lineage>
</organism>
<sequence length="478" mass="51713">MDPDLQMTSARTFRPRMTVGADEDVCQLSQKAGSAARHTYDVGYSKWDAFDVEAALQEVDRCDSYHSCRVSKVDLKAVENARESIDRSADPKDMLDQAISKLKAQEVQESMPAKEAADEVTAAEVKENAAIDDETDLSNICLADAGDTTGHQLAAEYQKWEEFEDMDDLEEDGMDCVDSMGMDLNALTGPAEEVKQIQAHWRREAVKMAKSSRKAGAKGAAGAAGDANGSSANSTRVAVEVRPKVDTQHFTPTGPVQERPCVVAPAAGRFDDNYAKWKKFDADAALLELDNEDTTEEGKTMRLSAGQGSAMLNCEGYTKDREEYDLDQDIERNMGGLKKIIAQNFKDASGLKAEGNELMRSGQVAGAIQKYQAGLDTLHLAREASVLMSASLAAKQSSLVADLYKNLSAAQLKSNDFTAALSSADAAIQACDDEKARYRRAMALLRLKRIPEARKEAEALAAGDPAVQTLLAEVAACS</sequence>
<dbReference type="AlphaFoldDB" id="A0A9P1BLC1"/>
<dbReference type="EMBL" id="CAMXCT030000102">
    <property type="protein sequence ID" value="CAL4761153.1"/>
    <property type="molecule type" value="Genomic_DNA"/>
</dbReference>
<accession>A0A9P1BLC1</accession>
<comment type="caution">
    <text evidence="2">The sequence shown here is derived from an EMBL/GenBank/DDBJ whole genome shotgun (WGS) entry which is preliminary data.</text>
</comment>
<feature type="compositionally biased region" description="Low complexity" evidence="1">
    <location>
        <begin position="217"/>
        <end position="234"/>
    </location>
</feature>
<name>A0A9P1BLC1_9DINO</name>
<keyword evidence="4" id="KW-1185">Reference proteome</keyword>
<dbReference type="InterPro" id="IPR050754">
    <property type="entry name" value="FKBP4/5/8-like"/>
</dbReference>
<keyword evidence="3" id="KW-0413">Isomerase</keyword>
<dbReference type="EMBL" id="CAMXCT020000102">
    <property type="protein sequence ID" value="CAL1127216.1"/>
    <property type="molecule type" value="Genomic_DNA"/>
</dbReference>
<proteinExistence type="predicted"/>
<protein>
    <submittedName>
        <fullName evidence="3">Peptidylprolyl isomerase</fullName>
    </submittedName>
</protein>
<dbReference type="OrthoDB" id="2423701at2759"/>
<evidence type="ECO:0000313" key="3">
    <source>
        <dbReference type="EMBL" id="CAL4761153.1"/>
    </source>
</evidence>
<evidence type="ECO:0000313" key="2">
    <source>
        <dbReference type="EMBL" id="CAI3973841.1"/>
    </source>
</evidence>
<feature type="region of interest" description="Disordered" evidence="1">
    <location>
        <begin position="211"/>
        <end position="234"/>
    </location>
</feature>
<evidence type="ECO:0000256" key="1">
    <source>
        <dbReference type="SAM" id="MobiDB-lite"/>
    </source>
</evidence>
<dbReference type="EMBL" id="CAMXCT010000102">
    <property type="protein sequence ID" value="CAI3973841.1"/>
    <property type="molecule type" value="Genomic_DNA"/>
</dbReference>
<gene>
    <name evidence="2" type="ORF">C1SCF055_LOCUS2291</name>
</gene>
<dbReference type="GO" id="GO:0016853">
    <property type="term" value="F:isomerase activity"/>
    <property type="evidence" value="ECO:0007669"/>
    <property type="project" value="UniProtKB-KW"/>
</dbReference>
<reference evidence="3 4" key="2">
    <citation type="submission" date="2024-05" db="EMBL/GenBank/DDBJ databases">
        <authorList>
            <person name="Chen Y."/>
            <person name="Shah S."/>
            <person name="Dougan E. K."/>
            <person name="Thang M."/>
            <person name="Chan C."/>
        </authorList>
    </citation>
    <scope>NUCLEOTIDE SEQUENCE [LARGE SCALE GENOMIC DNA]</scope>
</reference>
<evidence type="ECO:0000313" key="4">
    <source>
        <dbReference type="Proteomes" id="UP001152797"/>
    </source>
</evidence>
<dbReference type="Proteomes" id="UP001152797">
    <property type="component" value="Unassembled WGS sequence"/>
</dbReference>
<dbReference type="Gene3D" id="1.25.40.10">
    <property type="entry name" value="Tetratricopeptide repeat domain"/>
    <property type="match status" value="1"/>
</dbReference>
<dbReference type="PANTHER" id="PTHR46512:SF9">
    <property type="entry name" value="PEPTIDYLPROLYL ISOMERASE"/>
    <property type="match status" value="1"/>
</dbReference>
<dbReference type="SUPFAM" id="SSF48452">
    <property type="entry name" value="TPR-like"/>
    <property type="match status" value="1"/>
</dbReference>
<dbReference type="InterPro" id="IPR011990">
    <property type="entry name" value="TPR-like_helical_dom_sf"/>
</dbReference>
<reference evidence="2" key="1">
    <citation type="submission" date="2022-10" db="EMBL/GenBank/DDBJ databases">
        <authorList>
            <person name="Chen Y."/>
            <person name="Dougan E. K."/>
            <person name="Chan C."/>
            <person name="Rhodes N."/>
            <person name="Thang M."/>
        </authorList>
    </citation>
    <scope>NUCLEOTIDE SEQUENCE</scope>
</reference>
<dbReference type="PANTHER" id="PTHR46512">
    <property type="entry name" value="PEPTIDYLPROLYL ISOMERASE"/>
    <property type="match status" value="1"/>
</dbReference>